<accession>M0APX6</accession>
<reference evidence="1 2" key="1">
    <citation type="journal article" date="2014" name="PLoS Genet.">
        <title>Phylogenetically driven sequencing of extremely halophilic archaea reveals strategies for static and dynamic osmo-response.</title>
        <authorList>
            <person name="Becker E.A."/>
            <person name="Seitzer P.M."/>
            <person name="Tritt A."/>
            <person name="Larsen D."/>
            <person name="Krusor M."/>
            <person name="Yao A.I."/>
            <person name="Wu D."/>
            <person name="Madern D."/>
            <person name="Eisen J.A."/>
            <person name="Darling A.E."/>
            <person name="Facciotti M.T."/>
        </authorList>
    </citation>
    <scope>NUCLEOTIDE SEQUENCE [LARGE SCALE GENOMIC DNA]</scope>
    <source>
        <strain evidence="1 2">DSM 13077</strain>
    </source>
</reference>
<sequence length="99" mass="11509">MWSLLFPRHFCILLYFVWIINPLEELLFAISVFPSCIHQPFVTLCESKMAHSLPNVMAQCSQGPHATKRIIPIRLVWYNQSKVDRFVSPIVEIATTHIQ</sequence>
<keyword evidence="2" id="KW-1185">Reference proteome</keyword>
<dbReference type="EMBL" id="AOIP01000054">
    <property type="protein sequence ID" value="ELY99982.1"/>
    <property type="molecule type" value="Genomic_DNA"/>
</dbReference>
<evidence type="ECO:0000313" key="1">
    <source>
        <dbReference type="EMBL" id="ELY99982.1"/>
    </source>
</evidence>
<protein>
    <submittedName>
        <fullName evidence="1">Uncharacterized protein</fullName>
    </submittedName>
</protein>
<proteinExistence type="predicted"/>
<gene>
    <name evidence="1" type="ORF">C480_19554</name>
</gene>
<name>M0APX6_9EURY</name>
<evidence type="ECO:0000313" key="2">
    <source>
        <dbReference type="Proteomes" id="UP000011591"/>
    </source>
</evidence>
<dbReference type="AlphaFoldDB" id="M0APX6"/>
<organism evidence="1 2">
    <name type="scientific">Natrialba aegyptia DSM 13077</name>
    <dbReference type="NCBI Taxonomy" id="1227491"/>
    <lineage>
        <taxon>Archaea</taxon>
        <taxon>Methanobacteriati</taxon>
        <taxon>Methanobacteriota</taxon>
        <taxon>Stenosarchaea group</taxon>
        <taxon>Halobacteria</taxon>
        <taxon>Halobacteriales</taxon>
        <taxon>Natrialbaceae</taxon>
        <taxon>Natrialba</taxon>
    </lineage>
</organism>
<dbReference type="Proteomes" id="UP000011591">
    <property type="component" value="Unassembled WGS sequence"/>
</dbReference>
<comment type="caution">
    <text evidence="1">The sequence shown here is derived from an EMBL/GenBank/DDBJ whole genome shotgun (WGS) entry which is preliminary data.</text>
</comment>